<proteinExistence type="predicted"/>
<evidence type="ECO:0000259" key="2">
    <source>
        <dbReference type="Pfam" id="PF24883"/>
    </source>
</evidence>
<dbReference type="EMBL" id="PVQB02000229">
    <property type="protein sequence ID" value="KAF4340721.1"/>
    <property type="molecule type" value="Genomic_DNA"/>
</dbReference>
<dbReference type="OrthoDB" id="5105065at2759"/>
<sequence length="292" mass="32973">MDPASIIGTTSAAITFVETIAKIVSLARKVHDNATGELDEHKRLRDVASALESGIATLIEKRKSQTLLSPEEESLLQVAEQCQDVSKRIFHLLDRYQTGPISQIGHESPLSAKRITSRSSTKKTIKVTLRILWGEPEAEGLRQAFDMCTRQLSIHLTLISRWVEHIGKLQKLFEASHLTIEEIKCHQVLKAIAFQDIRIRRHGIGKVELAEDTFEWMVKDEMVPPSHQHLKQSFRSWLEKGEGIFHIIGKPGSGKSTMMKFLANHPETRSQLDKWARDGNSIVMASVFLLNL</sequence>
<gene>
    <name evidence="3" type="ORF">FBEOM_5360</name>
</gene>
<keyword evidence="4" id="KW-1185">Reference proteome</keyword>
<comment type="caution">
    <text evidence="3">The sequence shown here is derived from an EMBL/GenBank/DDBJ whole genome shotgun (WGS) entry which is preliminary data.</text>
</comment>
<evidence type="ECO:0000256" key="1">
    <source>
        <dbReference type="ARBA" id="ARBA00022737"/>
    </source>
</evidence>
<accession>A0A9P5DXC6</accession>
<protein>
    <submittedName>
        <fullName evidence="3">P-loop containing protein</fullName>
    </submittedName>
</protein>
<reference evidence="3" key="1">
    <citation type="journal article" date="2017" name="Mycologia">
        <title>Fusarium algeriense, sp. nov., a novel toxigenic crown rot pathogen of durum wheat from Algeria is nested in the Fusarium burgessii species complex.</title>
        <authorList>
            <person name="Laraba I."/>
            <person name="Keddad A."/>
            <person name="Boureghda H."/>
            <person name="Abdallah N."/>
            <person name="Vaughan M.M."/>
            <person name="Proctor R.H."/>
            <person name="Busman M."/>
            <person name="O'Donnell K."/>
        </authorList>
    </citation>
    <scope>NUCLEOTIDE SEQUENCE</scope>
    <source>
        <strain evidence="3">NRRL 25174</strain>
    </source>
</reference>
<dbReference type="Proteomes" id="UP000730481">
    <property type="component" value="Unassembled WGS sequence"/>
</dbReference>
<name>A0A9P5DXC6_9HYPO</name>
<organism evidence="3 4">
    <name type="scientific">Fusarium beomiforme</name>
    <dbReference type="NCBI Taxonomy" id="44412"/>
    <lineage>
        <taxon>Eukaryota</taxon>
        <taxon>Fungi</taxon>
        <taxon>Dikarya</taxon>
        <taxon>Ascomycota</taxon>
        <taxon>Pezizomycotina</taxon>
        <taxon>Sordariomycetes</taxon>
        <taxon>Hypocreomycetidae</taxon>
        <taxon>Hypocreales</taxon>
        <taxon>Nectriaceae</taxon>
        <taxon>Fusarium</taxon>
        <taxon>Fusarium burgessii species complex</taxon>
    </lineage>
</organism>
<keyword evidence="1" id="KW-0677">Repeat</keyword>
<dbReference type="PANTHER" id="PTHR10039:SF5">
    <property type="entry name" value="NACHT DOMAIN-CONTAINING PROTEIN"/>
    <property type="match status" value="1"/>
</dbReference>
<dbReference type="PANTHER" id="PTHR10039">
    <property type="entry name" value="AMELOGENIN"/>
    <property type="match status" value="1"/>
</dbReference>
<reference evidence="3" key="2">
    <citation type="submission" date="2020-02" db="EMBL/GenBank/DDBJ databases">
        <title>Identification and distribution of gene clusters putatively required for synthesis of sphingolipid metabolism inhibitors in phylogenetically diverse species of the filamentous fungus Fusarium.</title>
        <authorList>
            <person name="Kim H.-S."/>
            <person name="Busman M."/>
            <person name="Brown D.W."/>
            <person name="Divon H."/>
            <person name="Uhlig S."/>
            <person name="Proctor R.H."/>
        </authorList>
    </citation>
    <scope>NUCLEOTIDE SEQUENCE</scope>
    <source>
        <strain evidence="3">NRRL 25174</strain>
    </source>
</reference>
<dbReference type="InterPro" id="IPR056884">
    <property type="entry name" value="NPHP3-like_N"/>
</dbReference>
<dbReference type="AlphaFoldDB" id="A0A9P5DXC6"/>
<feature type="domain" description="Nephrocystin 3-like N-terminal" evidence="2">
    <location>
        <begin position="232"/>
        <end position="270"/>
    </location>
</feature>
<evidence type="ECO:0000313" key="4">
    <source>
        <dbReference type="Proteomes" id="UP000730481"/>
    </source>
</evidence>
<dbReference type="Pfam" id="PF24883">
    <property type="entry name" value="NPHP3_N"/>
    <property type="match status" value="1"/>
</dbReference>
<evidence type="ECO:0000313" key="3">
    <source>
        <dbReference type="EMBL" id="KAF4340721.1"/>
    </source>
</evidence>